<gene>
    <name evidence="2" type="ORF">GWI33_017004</name>
</gene>
<dbReference type="Proteomes" id="UP000625711">
    <property type="component" value="Unassembled WGS sequence"/>
</dbReference>
<dbReference type="EMBL" id="JAACXV010014150">
    <property type="protein sequence ID" value="KAF7269994.1"/>
    <property type="molecule type" value="Genomic_DNA"/>
</dbReference>
<proteinExistence type="predicted"/>
<evidence type="ECO:0000313" key="2">
    <source>
        <dbReference type="EMBL" id="KAF7269994.1"/>
    </source>
</evidence>
<dbReference type="AlphaFoldDB" id="A0A834HXK8"/>
<protein>
    <submittedName>
        <fullName evidence="2">Uncharacterized protein</fullName>
    </submittedName>
</protein>
<accession>A0A834HXK8</accession>
<reference evidence="2" key="1">
    <citation type="submission" date="2020-08" db="EMBL/GenBank/DDBJ databases">
        <title>Genome sequencing and assembly of the red palm weevil Rhynchophorus ferrugineus.</title>
        <authorList>
            <person name="Dias G.B."/>
            <person name="Bergman C.M."/>
            <person name="Manee M."/>
        </authorList>
    </citation>
    <scope>NUCLEOTIDE SEQUENCE</scope>
    <source>
        <strain evidence="2">AA-2017</strain>
        <tissue evidence="2">Whole larva</tissue>
    </source>
</reference>
<feature type="region of interest" description="Disordered" evidence="1">
    <location>
        <begin position="53"/>
        <end position="72"/>
    </location>
</feature>
<evidence type="ECO:0000256" key="1">
    <source>
        <dbReference type="SAM" id="MobiDB-lite"/>
    </source>
</evidence>
<sequence>MASVRVMRRPDRNSNDATSSIYKLQILPATGQIKNPEKLRRFSAVMGKVFRDENRRREDKEAEAAGERGGKNLDRFSSHEFVITASQIISS</sequence>
<organism evidence="2 3">
    <name type="scientific">Rhynchophorus ferrugineus</name>
    <name type="common">Red palm weevil</name>
    <name type="synonym">Curculio ferrugineus</name>
    <dbReference type="NCBI Taxonomy" id="354439"/>
    <lineage>
        <taxon>Eukaryota</taxon>
        <taxon>Metazoa</taxon>
        <taxon>Ecdysozoa</taxon>
        <taxon>Arthropoda</taxon>
        <taxon>Hexapoda</taxon>
        <taxon>Insecta</taxon>
        <taxon>Pterygota</taxon>
        <taxon>Neoptera</taxon>
        <taxon>Endopterygota</taxon>
        <taxon>Coleoptera</taxon>
        <taxon>Polyphaga</taxon>
        <taxon>Cucujiformia</taxon>
        <taxon>Curculionidae</taxon>
        <taxon>Dryophthorinae</taxon>
        <taxon>Rhynchophorus</taxon>
    </lineage>
</organism>
<name>A0A834HXK8_RHYFE</name>
<evidence type="ECO:0000313" key="3">
    <source>
        <dbReference type="Proteomes" id="UP000625711"/>
    </source>
</evidence>
<comment type="caution">
    <text evidence="2">The sequence shown here is derived from an EMBL/GenBank/DDBJ whole genome shotgun (WGS) entry which is preliminary data.</text>
</comment>
<keyword evidence="3" id="KW-1185">Reference proteome</keyword>